<dbReference type="PANTHER" id="PTHR14374:SF0">
    <property type="entry name" value="TRAFFICKING PROTEIN PARTICLE COMPLEX SUBUNIT 11"/>
    <property type="match status" value="1"/>
</dbReference>
<reference evidence="3" key="2">
    <citation type="submission" date="2010-04" db="EMBL/GenBank/DDBJ databases">
        <authorList>
            <person name="Buell R."/>
            <person name="Hamilton J."/>
            <person name="Hostetler J."/>
        </authorList>
    </citation>
    <scope>NUCLEOTIDE SEQUENCE [LARGE SCALE GENOMIC DNA]</scope>
    <source>
        <strain evidence="3">DAOM:BR144</strain>
    </source>
</reference>
<dbReference type="AlphaFoldDB" id="K3WKW3"/>
<keyword evidence="3" id="KW-1185">Reference proteome</keyword>
<name>K3WKW3_GLOUD</name>
<reference evidence="2" key="3">
    <citation type="submission" date="2015-02" db="UniProtKB">
        <authorList>
            <consortium name="EnsemblProtists"/>
        </authorList>
    </citation>
    <scope>IDENTIFICATION</scope>
    <source>
        <strain evidence="2">DAOM BR144</strain>
    </source>
</reference>
<dbReference type="Proteomes" id="UP000019132">
    <property type="component" value="Unassembled WGS sequence"/>
</dbReference>
<proteinExistence type="predicted"/>
<accession>K3WKW3</accession>
<protein>
    <recommendedName>
        <fullName evidence="1">Trafficking protein particle complex subunit 11 domain-containing protein</fullName>
    </recommendedName>
</protein>
<evidence type="ECO:0000313" key="3">
    <source>
        <dbReference type="Proteomes" id="UP000019132"/>
    </source>
</evidence>
<dbReference type="PANTHER" id="PTHR14374">
    <property type="entry name" value="FOIE GRAS"/>
    <property type="match status" value="1"/>
</dbReference>
<reference evidence="3" key="1">
    <citation type="journal article" date="2010" name="Genome Biol.">
        <title>Genome sequence of the necrotrophic plant pathogen Pythium ultimum reveals original pathogenicity mechanisms and effector repertoire.</title>
        <authorList>
            <person name="Levesque C.A."/>
            <person name="Brouwer H."/>
            <person name="Cano L."/>
            <person name="Hamilton J.P."/>
            <person name="Holt C."/>
            <person name="Huitema E."/>
            <person name="Raffaele S."/>
            <person name="Robideau G.P."/>
            <person name="Thines M."/>
            <person name="Win J."/>
            <person name="Zerillo M.M."/>
            <person name="Beakes G.W."/>
            <person name="Boore J.L."/>
            <person name="Busam D."/>
            <person name="Dumas B."/>
            <person name="Ferriera S."/>
            <person name="Fuerstenberg S.I."/>
            <person name="Gachon C.M."/>
            <person name="Gaulin E."/>
            <person name="Govers F."/>
            <person name="Grenville-Briggs L."/>
            <person name="Horner N."/>
            <person name="Hostetler J."/>
            <person name="Jiang R.H."/>
            <person name="Johnson J."/>
            <person name="Krajaejun T."/>
            <person name="Lin H."/>
            <person name="Meijer H.J."/>
            <person name="Moore B."/>
            <person name="Morris P."/>
            <person name="Phuntmart V."/>
            <person name="Puiu D."/>
            <person name="Shetty J."/>
            <person name="Stajich J.E."/>
            <person name="Tripathy S."/>
            <person name="Wawra S."/>
            <person name="van West P."/>
            <person name="Whitty B.R."/>
            <person name="Coutinho P.M."/>
            <person name="Henrissat B."/>
            <person name="Martin F."/>
            <person name="Thomas P.D."/>
            <person name="Tyler B.M."/>
            <person name="De Vries R.P."/>
            <person name="Kamoun S."/>
            <person name="Yandell M."/>
            <person name="Tisserat N."/>
            <person name="Buell C.R."/>
        </authorList>
    </citation>
    <scope>NUCLEOTIDE SEQUENCE</scope>
    <source>
        <strain evidence="3">DAOM:BR144</strain>
    </source>
</reference>
<dbReference type="Pfam" id="PF11817">
    <property type="entry name" value="Foie-gras_1"/>
    <property type="match status" value="1"/>
</dbReference>
<evidence type="ECO:0000313" key="2">
    <source>
        <dbReference type="EnsemblProtists" id="PYU1_T005605"/>
    </source>
</evidence>
<feature type="domain" description="Trafficking protein particle complex subunit 11" evidence="1">
    <location>
        <begin position="276"/>
        <end position="553"/>
    </location>
</feature>
<dbReference type="eggNOG" id="KOG4386">
    <property type="taxonomic scope" value="Eukaryota"/>
</dbReference>
<dbReference type="HOGENOM" id="CLU_003649_0_0_1"/>
<evidence type="ECO:0000259" key="1">
    <source>
        <dbReference type="Pfam" id="PF11817"/>
    </source>
</evidence>
<organism evidence="2 3">
    <name type="scientific">Globisporangium ultimum (strain ATCC 200006 / CBS 805.95 / DAOM BR144)</name>
    <name type="common">Pythium ultimum</name>
    <dbReference type="NCBI Taxonomy" id="431595"/>
    <lineage>
        <taxon>Eukaryota</taxon>
        <taxon>Sar</taxon>
        <taxon>Stramenopiles</taxon>
        <taxon>Oomycota</taxon>
        <taxon>Peronosporomycetes</taxon>
        <taxon>Pythiales</taxon>
        <taxon>Pythiaceae</taxon>
        <taxon>Globisporangium</taxon>
    </lineage>
</organism>
<sequence length="1229" mass="137924">MESYGTELKETPYPLIAALGERELQSKVLQHVRTINEEFVPKLHFTPLPVDHRFPVKKEVREKHGTFPNQTQRDFDGVKVQGILKARWLKKHHELLPAVVLLFHEFDPRWNQKDWLMQEIQMREEMEQLKRGLSGRECRVLLILVQQVDDAGVAPVNVTDERLAGLRKRLETDSKGLLLLRSRDITRGSAVLAKLESSIRNYALEYYKAQSKRVKRYKKALNKTTHQPLHARHSFKIAHYYEFRRYTTKVLQHYEAAYRSIIALPLNESDGIGSSQVKTMAEYVNFKLCYHLIFSSGNIKAAVEQLHRHMHVYARAIGTPDRAYEHWEWVSRQYHVFAQLLSEAVSIRGALPSTGLDSDVYKESYLYYSIAAKYSTYRRKAAARLGLTTSMHVALTAAAANGNSVSLSEKDFVVVPSIFVGGDPVVTEVNASSQEPSLAALVKYRHTLERAVPHAKRTIHLLEHAIQHLSISVADQKAPRSRVKSRLLVQLGTERLAAGDYERSRAELQKAKLAFSMEYWWPQTTQILKQLLICTFRQGDTAAFIDYSLQLLSPILEEFVPGNERSRIQESFLIAWQNPAALGAPFTAQSALAGSHALTLDKTRPMFTLHAQFDRVYACVREDATLELQLHSRFPSPITMQKLEIVFNDERYNTVIYHSSSLGEDDGETVMRNPDDGKLYASLAFLHKATRMLKVPLRVLEGRSMLRYQESRFYLGSTTTPTNDDGDTSWLVLSLPIEQAAPVVRENPKPYLLEGRVPAMGNGSASPSFARRKSMFSTAELGRTASADLHLSVNDGNDVGVLGDAMLEDDLSVLVRGSTIAILQPRAQATLTKTTQHALLTGDFRVLTFDLAANDDTLENLSYRVVCDPPPLSASPDDAFFFQTSPESAANAESALVPVFLDPKSLQPRDWTPLPSQLPQSRYELRVIVRCLRAMPNVRVNVHVAYATKSGVHVSLDERFEFVCRDPFAITSGLVHDYPNGVGASHAKESYAVVGKSVSLQGDIACRAAEPLKILSVALERQDTQLVEVVAASGFSENRRGSEGTEDAVMKEGDMRSVFVQLLPRKKAPFVSVGRVHIQWRRLSSVVPGAQHAVVSSWLDVASVAFIDAPLTLAIRTPSFGVEGAMVVMDVCIRNNENAFHSLRIKPIDEANEFLIAGRTNAVEELLPYTEHVFQIGLVPIKTGYVRLPQLEIVSLTYNMPFTNSDERRELFVLPQECSEWKKVSSSRA</sequence>
<dbReference type="EMBL" id="GL376573">
    <property type="status" value="NOT_ANNOTATED_CDS"/>
    <property type="molecule type" value="Genomic_DNA"/>
</dbReference>
<dbReference type="OMA" id="QGEWFPT"/>
<dbReference type="InterPro" id="IPR021773">
    <property type="entry name" value="TPC11"/>
</dbReference>
<dbReference type="EnsemblProtists" id="PYU1_T005605">
    <property type="protein sequence ID" value="PYU1_T005605"/>
    <property type="gene ID" value="PYU1_G005594"/>
</dbReference>
<dbReference type="STRING" id="431595.K3WKW3"/>
<dbReference type="InParanoid" id="K3WKW3"/>
<dbReference type="VEuPathDB" id="FungiDB:PYU1_G005594"/>